<evidence type="ECO:0000313" key="1">
    <source>
        <dbReference type="EMBL" id="KAF2571806.1"/>
    </source>
</evidence>
<proteinExistence type="predicted"/>
<dbReference type="EMBL" id="QGKY02001015">
    <property type="protein sequence ID" value="KAF2571806.1"/>
    <property type="molecule type" value="Genomic_DNA"/>
</dbReference>
<organism evidence="1">
    <name type="scientific">Brassica cretica</name>
    <name type="common">Mustard</name>
    <dbReference type="NCBI Taxonomy" id="69181"/>
    <lineage>
        <taxon>Eukaryota</taxon>
        <taxon>Viridiplantae</taxon>
        <taxon>Streptophyta</taxon>
        <taxon>Embryophyta</taxon>
        <taxon>Tracheophyta</taxon>
        <taxon>Spermatophyta</taxon>
        <taxon>Magnoliopsida</taxon>
        <taxon>eudicotyledons</taxon>
        <taxon>Gunneridae</taxon>
        <taxon>Pentapetalae</taxon>
        <taxon>rosids</taxon>
        <taxon>malvids</taxon>
        <taxon>Brassicales</taxon>
        <taxon>Brassicaceae</taxon>
        <taxon>Brassiceae</taxon>
        <taxon>Brassica</taxon>
    </lineage>
</organism>
<protein>
    <submittedName>
        <fullName evidence="1">Uncharacterized protein</fullName>
    </submittedName>
</protein>
<name>A0A8S9IS43_BRACR</name>
<accession>A0A8S9IS43</accession>
<gene>
    <name evidence="1" type="ORF">F2Q70_00004565</name>
</gene>
<reference evidence="1" key="1">
    <citation type="submission" date="2019-12" db="EMBL/GenBank/DDBJ databases">
        <title>Genome sequencing and annotation of Brassica cretica.</title>
        <authorList>
            <person name="Studholme D.J."/>
            <person name="Sarris P.F."/>
        </authorList>
    </citation>
    <scope>NUCLEOTIDE SEQUENCE</scope>
    <source>
        <strain evidence="1">PFS-102/07</strain>
        <tissue evidence="1">Leaf</tissue>
    </source>
</reference>
<sequence>MLTPFSGELSTRAMMLDRSLAGSFTVISWTSETFSPRGGILRNPVILQARYFFWLPRTSYDDVKGHEMINYGEPGLQFDVVSSSDQWHDPE</sequence>
<comment type="caution">
    <text evidence="1">The sequence shown here is derived from an EMBL/GenBank/DDBJ whole genome shotgun (WGS) entry which is preliminary data.</text>
</comment>
<dbReference type="AlphaFoldDB" id="A0A8S9IS43"/>